<reference evidence="1 2" key="1">
    <citation type="submission" date="2018-08" db="EMBL/GenBank/DDBJ databases">
        <title>Recombination of ecologically and evolutionarily significant loci maintains genetic cohesion in the Pseudomonas syringae species complex.</title>
        <authorList>
            <person name="Dillon M."/>
            <person name="Thakur S."/>
            <person name="Almeida R.N.D."/>
            <person name="Weir B.S."/>
            <person name="Guttman D.S."/>
        </authorList>
    </citation>
    <scope>NUCLEOTIDE SEQUENCE [LARGE SCALE GENOMIC DNA]</scope>
    <source>
        <strain evidence="1 2">NCPPB2445</strain>
    </source>
</reference>
<dbReference type="KEGG" id="pcg:AXG94_00285"/>
<dbReference type="GeneID" id="55642774"/>
<organism evidence="1 2">
    <name type="scientific">Pseudomonas corrugata</name>
    <dbReference type="NCBI Taxonomy" id="47879"/>
    <lineage>
        <taxon>Bacteria</taxon>
        <taxon>Pseudomonadati</taxon>
        <taxon>Pseudomonadota</taxon>
        <taxon>Gammaproteobacteria</taxon>
        <taxon>Pseudomonadales</taxon>
        <taxon>Pseudomonadaceae</taxon>
        <taxon>Pseudomonas</taxon>
    </lineage>
</organism>
<proteinExistence type="predicted"/>
<protein>
    <recommendedName>
        <fullName evidence="3">DUF3829 domain-containing protein</fullName>
    </recommendedName>
</protein>
<dbReference type="Proteomes" id="UP000270661">
    <property type="component" value="Unassembled WGS sequence"/>
</dbReference>
<dbReference type="Pfam" id="PF12889">
    <property type="entry name" value="DUF3829"/>
    <property type="match status" value="1"/>
</dbReference>
<evidence type="ECO:0008006" key="3">
    <source>
        <dbReference type="Google" id="ProtNLM"/>
    </source>
</evidence>
<dbReference type="AlphaFoldDB" id="A0A3M3EBN6"/>
<sequence length="316" mass="35477">MISGRAFATAVLVLLGLSWLVQQIDPVRIDYGTRLRWQEVEQINTCLVEGADLLEQRYTDYRNLVAQSQETNGRWRSFAGFGMGSGDVITPKGAQPSPCYRWFGGGEPGSLQYLAKNYLGAYDYLRPNAEAAERWLATRAQDRPPFEPIGRALALHLQDARDQAIPLRQALEQPQILIREEQLASIEERLGHDQHWYTLRFMISARQTINALDAMSNGASLTPQQLLNLHQSLATRWADADNFVRALPRLRSADGGPPVWSKISLTGEEWLASLNRLQQHWASGADAAELNQDLAAARAGYDELQSRYNLAVAKQY</sequence>
<dbReference type="OrthoDB" id="6976646at2"/>
<comment type="caution">
    <text evidence="1">The sequence shown here is derived from an EMBL/GenBank/DDBJ whole genome shotgun (WGS) entry which is preliminary data.</text>
</comment>
<evidence type="ECO:0000313" key="2">
    <source>
        <dbReference type="Proteomes" id="UP000270661"/>
    </source>
</evidence>
<dbReference type="EMBL" id="RBOJ01000089">
    <property type="protein sequence ID" value="RMM47010.1"/>
    <property type="molecule type" value="Genomic_DNA"/>
</dbReference>
<keyword evidence="2" id="KW-1185">Reference proteome</keyword>
<dbReference type="InterPro" id="IPR024291">
    <property type="entry name" value="DUF3829"/>
</dbReference>
<evidence type="ECO:0000313" key="1">
    <source>
        <dbReference type="EMBL" id="RMM47010.1"/>
    </source>
</evidence>
<gene>
    <name evidence="1" type="ORF">ALQ77_00668</name>
</gene>
<name>A0A3M3EBN6_9PSED</name>
<accession>A0A3M3EBN6</accession>
<dbReference type="RefSeq" id="WP_024780945.1">
    <property type="nucleotide sequence ID" value="NZ_CP014262.1"/>
</dbReference>
<dbReference type="STRING" id="47879.AXG94_00285"/>